<proteinExistence type="predicted"/>
<name>A0A1X7UYQ9_AMPQE</name>
<dbReference type="InterPro" id="IPR011050">
    <property type="entry name" value="Pectin_lyase_fold/virulence"/>
</dbReference>
<dbReference type="InParanoid" id="A0A1X7UYQ9"/>
<protein>
    <recommendedName>
        <fullName evidence="2">Right handed beta helix domain-containing protein</fullName>
    </recommendedName>
</protein>
<organism evidence="1">
    <name type="scientific">Amphimedon queenslandica</name>
    <name type="common">Sponge</name>
    <dbReference type="NCBI Taxonomy" id="400682"/>
    <lineage>
        <taxon>Eukaryota</taxon>
        <taxon>Metazoa</taxon>
        <taxon>Porifera</taxon>
        <taxon>Demospongiae</taxon>
        <taxon>Heteroscleromorpha</taxon>
        <taxon>Haplosclerida</taxon>
        <taxon>Niphatidae</taxon>
        <taxon>Amphimedon</taxon>
    </lineage>
</organism>
<evidence type="ECO:0008006" key="2">
    <source>
        <dbReference type="Google" id="ProtNLM"/>
    </source>
</evidence>
<sequence>MIILVSHCDIHKGKNCTNLADILTNHTQYNIESVTFEGNNVGKLDKVYESMLSYGGGLNILLAWSSCAQSISILNTNFTNNTAFSGGGFGLILRDNTSNNHILVQNSNFEQNKVHINNHAGGGGLKLTLHAGEKSQPGPSNIKFNSCVFSGNKAFFGGGMALKIAGSELSTINQSSISFKRACAEYNHCSTLRDHCYSTEHEHGYKTGVGCPVN</sequence>
<accession>A0A1X7UYQ9</accession>
<evidence type="ECO:0000313" key="1">
    <source>
        <dbReference type="EnsemblMetazoa" id="Aqu2.1.33105_001"/>
    </source>
</evidence>
<dbReference type="SUPFAM" id="SSF51126">
    <property type="entry name" value="Pectin lyase-like"/>
    <property type="match status" value="1"/>
</dbReference>
<reference evidence="1" key="1">
    <citation type="submission" date="2017-05" db="UniProtKB">
        <authorList>
            <consortium name="EnsemblMetazoa"/>
        </authorList>
    </citation>
    <scope>IDENTIFICATION</scope>
</reference>
<dbReference type="AlphaFoldDB" id="A0A1X7UYQ9"/>
<dbReference type="EnsemblMetazoa" id="Aqu2.1.33105_001">
    <property type="protein sequence ID" value="Aqu2.1.33105_001"/>
    <property type="gene ID" value="Aqu2.1.33105"/>
</dbReference>